<keyword evidence="3 5" id="KW-1133">Transmembrane helix</keyword>
<keyword evidence="5" id="KW-1003">Cell membrane</keyword>
<accession>M8D4G2</accession>
<dbReference type="GO" id="GO:0065002">
    <property type="term" value="P:intracellular protein transmembrane transport"/>
    <property type="evidence" value="ECO:0007669"/>
    <property type="project" value="TreeGrafter"/>
</dbReference>
<evidence type="ECO:0000313" key="7">
    <source>
        <dbReference type="Proteomes" id="UP000012081"/>
    </source>
</evidence>
<dbReference type="EMBL" id="APBN01000010">
    <property type="protein sequence ID" value="EMT51149.1"/>
    <property type="molecule type" value="Genomic_DNA"/>
</dbReference>
<dbReference type="PANTHER" id="PTHR30371:SF4">
    <property type="entry name" value="SEC-INDEPENDENT PROTEIN TRANSLOCASE PROTEIN TATCD"/>
    <property type="match status" value="1"/>
</dbReference>
<proteinExistence type="inferred from homology"/>
<dbReference type="GO" id="GO:0043953">
    <property type="term" value="P:protein transport by the Tat complex"/>
    <property type="evidence" value="ECO:0007669"/>
    <property type="project" value="UniProtKB-UniRule"/>
</dbReference>
<dbReference type="PROSITE" id="PS01218">
    <property type="entry name" value="TATC"/>
    <property type="match status" value="1"/>
</dbReference>
<comment type="subunit">
    <text evidence="5">Forms a complex with TatA.</text>
</comment>
<keyword evidence="2 5" id="KW-0812">Transmembrane</keyword>
<feature type="transmembrane region" description="Helical" evidence="5">
    <location>
        <begin position="210"/>
        <end position="228"/>
    </location>
</feature>
<comment type="subcellular location">
    <subcellularLocation>
        <location evidence="5">Cell membrane</location>
        <topology evidence="5">Multi-pass membrane protein</topology>
    </subcellularLocation>
    <subcellularLocation>
        <location evidence="1">Membrane</location>
        <topology evidence="1">Multi-pass membrane protein</topology>
    </subcellularLocation>
</comment>
<gene>
    <name evidence="5" type="primary">tatC</name>
    <name evidence="6" type="ORF">I532_19572</name>
</gene>
<protein>
    <recommendedName>
        <fullName evidence="5">Sec-independent protein translocase protein TatC</fullName>
    </recommendedName>
</protein>
<feature type="transmembrane region" description="Helical" evidence="5">
    <location>
        <begin position="60"/>
        <end position="81"/>
    </location>
</feature>
<dbReference type="RefSeq" id="WP_003390339.1">
    <property type="nucleotide sequence ID" value="NZ_APBN01000010.1"/>
</dbReference>
<keyword evidence="5" id="KW-0811">Translocation</keyword>
<evidence type="ECO:0000256" key="4">
    <source>
        <dbReference type="ARBA" id="ARBA00023136"/>
    </source>
</evidence>
<keyword evidence="7" id="KW-1185">Reference proteome</keyword>
<dbReference type="GO" id="GO:0033281">
    <property type="term" value="C:TAT protein transport complex"/>
    <property type="evidence" value="ECO:0007669"/>
    <property type="project" value="UniProtKB-UniRule"/>
</dbReference>
<comment type="function">
    <text evidence="5">Part of the twin-arginine translocation (Tat) system that transports large folded proteins containing a characteristic twin-arginine motif in their signal peptide across membranes.</text>
</comment>
<comment type="similarity">
    <text evidence="5">Belongs to the TatC family.</text>
</comment>
<keyword evidence="4 5" id="KW-0472">Membrane</keyword>
<sequence length="240" mass="27240">MGRAMPFLEHLTDLRRRLIIVLASFVISLVTCFLFVDHIYHFLASRSEEKLAILGPNDILSIYIKLSAVGAIAITIPIIAYQAWRFVVPALTEQERKVAMMYIPALFFLFLIGLGFAYFVLFPLMYQFVLGLSNGNFDLVITANDYFTFMLNICVPFGLLFELPVIVLFLSHLGILNPHRLAKLRKPAYFLLSVISITITPPDLVSDVLVIVPLIALYEMSITISRFIHRKRLEETAQIG</sequence>
<feature type="transmembrane region" description="Helical" evidence="5">
    <location>
        <begin position="102"/>
        <end position="126"/>
    </location>
</feature>
<feature type="transmembrane region" description="Helical" evidence="5">
    <location>
        <begin position="146"/>
        <end position="176"/>
    </location>
</feature>
<dbReference type="InterPro" id="IPR002033">
    <property type="entry name" value="TatC"/>
</dbReference>
<evidence type="ECO:0000256" key="2">
    <source>
        <dbReference type="ARBA" id="ARBA00022692"/>
    </source>
</evidence>
<dbReference type="Pfam" id="PF00902">
    <property type="entry name" value="TatC"/>
    <property type="match status" value="1"/>
</dbReference>
<evidence type="ECO:0000313" key="6">
    <source>
        <dbReference type="EMBL" id="EMT51149.1"/>
    </source>
</evidence>
<dbReference type="STRING" id="1300222.I532_19572"/>
<feature type="transmembrane region" description="Helical" evidence="5">
    <location>
        <begin position="188"/>
        <end position="204"/>
    </location>
</feature>
<dbReference type="PRINTS" id="PR01840">
    <property type="entry name" value="TATCFAMILY"/>
</dbReference>
<comment type="caution">
    <text evidence="6">The sequence shown here is derived from an EMBL/GenBank/DDBJ whole genome shotgun (WGS) entry which is preliminary data.</text>
</comment>
<dbReference type="PATRIC" id="fig|1300222.3.peg.4111"/>
<dbReference type="GO" id="GO:0009977">
    <property type="term" value="F:proton motive force dependent protein transmembrane transporter activity"/>
    <property type="evidence" value="ECO:0007669"/>
    <property type="project" value="TreeGrafter"/>
</dbReference>
<dbReference type="PANTHER" id="PTHR30371">
    <property type="entry name" value="SEC-INDEPENDENT PROTEIN TRANSLOCASE PROTEIN TATC"/>
    <property type="match status" value="1"/>
</dbReference>
<evidence type="ECO:0000256" key="3">
    <source>
        <dbReference type="ARBA" id="ARBA00022989"/>
    </source>
</evidence>
<dbReference type="Proteomes" id="UP000012081">
    <property type="component" value="Unassembled WGS sequence"/>
</dbReference>
<reference evidence="6 7" key="1">
    <citation type="submission" date="2013-03" db="EMBL/GenBank/DDBJ databases">
        <title>Assembly of a new bacterial strain Brevibacillus borstelensis AK1.</title>
        <authorList>
            <person name="Rajan I."/>
            <person name="PoliReddy D."/>
            <person name="Sugumar T."/>
            <person name="Rathinam K."/>
            <person name="Alqarawi S."/>
            <person name="Khalil A.B."/>
            <person name="Sivakumar N."/>
        </authorList>
    </citation>
    <scope>NUCLEOTIDE SEQUENCE [LARGE SCALE GENOMIC DNA]</scope>
    <source>
        <strain evidence="6 7">AK1</strain>
    </source>
</reference>
<organism evidence="6 7">
    <name type="scientific">Brevibacillus borstelensis AK1</name>
    <dbReference type="NCBI Taxonomy" id="1300222"/>
    <lineage>
        <taxon>Bacteria</taxon>
        <taxon>Bacillati</taxon>
        <taxon>Bacillota</taxon>
        <taxon>Bacilli</taxon>
        <taxon>Bacillales</taxon>
        <taxon>Paenibacillaceae</taxon>
        <taxon>Brevibacillus</taxon>
    </lineage>
</organism>
<dbReference type="OrthoDB" id="9777044at2"/>
<dbReference type="InterPro" id="IPR019820">
    <property type="entry name" value="Sec-indep_translocase_CS"/>
</dbReference>
<evidence type="ECO:0000256" key="1">
    <source>
        <dbReference type="ARBA" id="ARBA00004141"/>
    </source>
</evidence>
<keyword evidence="5" id="KW-0653">Protein transport</keyword>
<name>M8D4G2_9BACL</name>
<feature type="transmembrane region" description="Helical" evidence="5">
    <location>
        <begin position="20"/>
        <end position="40"/>
    </location>
</feature>
<evidence type="ECO:0000256" key="5">
    <source>
        <dbReference type="HAMAP-Rule" id="MF_00902"/>
    </source>
</evidence>
<dbReference type="NCBIfam" id="TIGR00945">
    <property type="entry name" value="tatC"/>
    <property type="match status" value="1"/>
</dbReference>
<dbReference type="AlphaFoldDB" id="M8D4G2"/>
<dbReference type="HAMAP" id="MF_00902">
    <property type="entry name" value="TatC"/>
    <property type="match status" value="1"/>
</dbReference>
<keyword evidence="5" id="KW-0813">Transport</keyword>